<proteinExistence type="inferred from homology"/>
<keyword evidence="3 11" id="KW-0723">Serine/threonine-protein kinase</keyword>
<dbReference type="AlphaFoldDB" id="A0A3M7T807"/>
<dbReference type="PROSITE" id="PS00107">
    <property type="entry name" value="PROTEIN_KINASE_ATP"/>
    <property type="match status" value="1"/>
</dbReference>
<dbReference type="GO" id="GO:0005737">
    <property type="term" value="C:cytoplasm"/>
    <property type="evidence" value="ECO:0007669"/>
    <property type="project" value="TreeGrafter"/>
</dbReference>
<evidence type="ECO:0000256" key="8">
    <source>
        <dbReference type="ARBA" id="ARBA00047899"/>
    </source>
</evidence>
<dbReference type="Gene3D" id="3.30.200.20">
    <property type="entry name" value="Phosphorylase Kinase, domain 1"/>
    <property type="match status" value="1"/>
</dbReference>
<dbReference type="InterPro" id="IPR000719">
    <property type="entry name" value="Prot_kinase_dom"/>
</dbReference>
<evidence type="ECO:0000256" key="2">
    <source>
        <dbReference type="ARBA" id="ARBA00012513"/>
    </source>
</evidence>
<keyword evidence="6 13" id="KW-0418">Kinase</keyword>
<dbReference type="Gene3D" id="1.10.510.10">
    <property type="entry name" value="Transferase(Phosphotransferase) domain 1"/>
    <property type="match status" value="1"/>
</dbReference>
<comment type="catalytic activity">
    <reaction evidence="9">
        <text>L-seryl-[protein] + ATP = O-phospho-L-seryl-[protein] + ADP + H(+)</text>
        <dbReference type="Rhea" id="RHEA:17989"/>
        <dbReference type="Rhea" id="RHEA-COMP:9863"/>
        <dbReference type="Rhea" id="RHEA-COMP:11604"/>
        <dbReference type="ChEBI" id="CHEBI:15378"/>
        <dbReference type="ChEBI" id="CHEBI:29999"/>
        <dbReference type="ChEBI" id="CHEBI:30616"/>
        <dbReference type="ChEBI" id="CHEBI:83421"/>
        <dbReference type="ChEBI" id="CHEBI:456216"/>
        <dbReference type="EC" id="2.7.11.1"/>
    </reaction>
</comment>
<comment type="similarity">
    <text evidence="1">Belongs to the protein kinase superfamily. CAMK Ser/Thr protein kinase family. NIM1 subfamily.</text>
</comment>
<dbReference type="GO" id="GO:0005524">
    <property type="term" value="F:ATP binding"/>
    <property type="evidence" value="ECO:0007669"/>
    <property type="project" value="UniProtKB-UniRule"/>
</dbReference>
<gene>
    <name evidence="13" type="ORF">BpHYR1_042620</name>
</gene>
<keyword evidence="5 10" id="KW-0547">Nucleotide-binding</keyword>
<reference evidence="13 14" key="1">
    <citation type="journal article" date="2018" name="Sci. Rep.">
        <title>Genomic signatures of local adaptation to the degree of environmental predictability in rotifers.</title>
        <authorList>
            <person name="Franch-Gras L."/>
            <person name="Hahn C."/>
            <person name="Garcia-Roger E.M."/>
            <person name="Carmona M.J."/>
            <person name="Serra M."/>
            <person name="Gomez A."/>
        </authorList>
    </citation>
    <scope>NUCLEOTIDE SEQUENCE [LARGE SCALE GENOMIC DNA]</scope>
    <source>
        <strain evidence="13">HYR1</strain>
    </source>
</reference>
<dbReference type="InterPro" id="IPR008271">
    <property type="entry name" value="Ser/Thr_kinase_AS"/>
</dbReference>
<dbReference type="PANTHER" id="PTHR24346:SF107">
    <property type="entry name" value="SERINE_THREONINE-PROTEIN KINASE CHK1"/>
    <property type="match status" value="1"/>
</dbReference>
<name>A0A3M7T807_BRAPC</name>
<evidence type="ECO:0000256" key="4">
    <source>
        <dbReference type="ARBA" id="ARBA00022679"/>
    </source>
</evidence>
<evidence type="ECO:0000256" key="1">
    <source>
        <dbReference type="ARBA" id="ARBA00010791"/>
    </source>
</evidence>
<keyword evidence="4" id="KW-0808">Transferase</keyword>
<dbReference type="PROSITE" id="PS50011">
    <property type="entry name" value="PROTEIN_KINASE_DOM"/>
    <property type="match status" value="1"/>
</dbReference>
<keyword evidence="7 10" id="KW-0067">ATP-binding</keyword>
<comment type="caution">
    <text evidence="13">The sequence shown here is derived from an EMBL/GenBank/DDBJ whole genome shotgun (WGS) entry which is preliminary data.</text>
</comment>
<sequence length="496" mass="56565">MSEMDVCTESQVGSWEFANVLGEGAYGEVKLAINNKTQETRAVKIISLNLLADKNSIQKEVLIHKSLNHENIVKFYSSFHHLDKFYIILEYASGGELFDRIEPDLGMNVDLAHTYFVQLISGVEYLHAKGIVHRDIKPENLLLNDFDQIKIADFGLATLFQYRGKERLLNSPCGTAPYVAPEVLSKNEYKATPTDIWSCGIVLVAMLAGELPWDKPVPDCHDFVAWVNNNYQKSPWCKIENTALSLIRNILCYEPANRFGIKQVKASTWYTKTYKTRTPEPAVLSQNSFSFLSQPTHVYLKSGSSSSSLILDTGLEVMDSQADCNCSSMETSTGPLNNITNHVESFSQPASIDNMYLNSQVNVTQYSQFSQATSQSPLLKLVKRMTRMFVHLNVESTCVELVKLFDRFMYEYKEIVMNERQRQITVTTSDKRQTLLIFKINISEMKFQNEVLVDFRLSKGDGLEFKKIFMKFKTALNNFVCKRYIFQNTNTCCSNF</sequence>
<dbReference type="SMR" id="A0A3M7T807"/>
<comment type="catalytic activity">
    <reaction evidence="8">
        <text>L-threonyl-[protein] + ATP = O-phospho-L-threonyl-[protein] + ADP + H(+)</text>
        <dbReference type="Rhea" id="RHEA:46608"/>
        <dbReference type="Rhea" id="RHEA-COMP:11060"/>
        <dbReference type="Rhea" id="RHEA-COMP:11605"/>
        <dbReference type="ChEBI" id="CHEBI:15378"/>
        <dbReference type="ChEBI" id="CHEBI:30013"/>
        <dbReference type="ChEBI" id="CHEBI:30616"/>
        <dbReference type="ChEBI" id="CHEBI:61977"/>
        <dbReference type="ChEBI" id="CHEBI:456216"/>
        <dbReference type="EC" id="2.7.11.1"/>
    </reaction>
</comment>
<dbReference type="SMART" id="SM00220">
    <property type="entry name" value="S_TKc"/>
    <property type="match status" value="1"/>
</dbReference>
<feature type="binding site" evidence="10">
    <location>
        <position position="44"/>
    </location>
    <ligand>
        <name>ATP</name>
        <dbReference type="ChEBI" id="CHEBI:30616"/>
    </ligand>
</feature>
<dbReference type="InterPro" id="IPR017441">
    <property type="entry name" value="Protein_kinase_ATP_BS"/>
</dbReference>
<dbReference type="Pfam" id="PF00069">
    <property type="entry name" value="Pkinase"/>
    <property type="match status" value="1"/>
</dbReference>
<dbReference type="FunFam" id="3.30.200.20:FF:000042">
    <property type="entry name" value="Aurora kinase A"/>
    <property type="match status" value="1"/>
</dbReference>
<dbReference type="PROSITE" id="PS00108">
    <property type="entry name" value="PROTEIN_KINASE_ST"/>
    <property type="match status" value="1"/>
</dbReference>
<organism evidence="13 14">
    <name type="scientific">Brachionus plicatilis</name>
    <name type="common">Marine rotifer</name>
    <name type="synonym">Brachionus muelleri</name>
    <dbReference type="NCBI Taxonomy" id="10195"/>
    <lineage>
        <taxon>Eukaryota</taxon>
        <taxon>Metazoa</taxon>
        <taxon>Spiralia</taxon>
        <taxon>Gnathifera</taxon>
        <taxon>Rotifera</taxon>
        <taxon>Eurotatoria</taxon>
        <taxon>Monogononta</taxon>
        <taxon>Pseudotrocha</taxon>
        <taxon>Ploima</taxon>
        <taxon>Brachionidae</taxon>
        <taxon>Brachionus</taxon>
    </lineage>
</organism>
<evidence type="ECO:0000256" key="6">
    <source>
        <dbReference type="ARBA" id="ARBA00022777"/>
    </source>
</evidence>
<evidence type="ECO:0000256" key="11">
    <source>
        <dbReference type="RuleBase" id="RU000304"/>
    </source>
</evidence>
<dbReference type="GO" id="GO:0004674">
    <property type="term" value="F:protein serine/threonine kinase activity"/>
    <property type="evidence" value="ECO:0007669"/>
    <property type="project" value="UniProtKB-KW"/>
</dbReference>
<dbReference type="FunFam" id="1.10.510.10:FF:000301">
    <property type="entry name" value="Serine/threonine-protein kinase Chk1"/>
    <property type="match status" value="1"/>
</dbReference>
<protein>
    <recommendedName>
        <fullName evidence="2">non-specific serine/threonine protein kinase</fullName>
        <ecNumber evidence="2">2.7.11.1</ecNumber>
    </recommendedName>
</protein>
<dbReference type="InterPro" id="IPR011009">
    <property type="entry name" value="Kinase-like_dom_sf"/>
</dbReference>
<evidence type="ECO:0000256" key="5">
    <source>
        <dbReference type="ARBA" id="ARBA00022741"/>
    </source>
</evidence>
<dbReference type="STRING" id="10195.A0A3M7T807"/>
<evidence type="ECO:0000256" key="3">
    <source>
        <dbReference type="ARBA" id="ARBA00022527"/>
    </source>
</evidence>
<dbReference type="GO" id="GO:0035556">
    <property type="term" value="P:intracellular signal transduction"/>
    <property type="evidence" value="ECO:0007669"/>
    <property type="project" value="TreeGrafter"/>
</dbReference>
<evidence type="ECO:0000256" key="10">
    <source>
        <dbReference type="PROSITE-ProRule" id="PRU10141"/>
    </source>
</evidence>
<feature type="domain" description="Protein kinase" evidence="12">
    <location>
        <begin position="15"/>
        <end position="270"/>
    </location>
</feature>
<dbReference type="SUPFAM" id="SSF56112">
    <property type="entry name" value="Protein kinase-like (PK-like)"/>
    <property type="match status" value="1"/>
</dbReference>
<dbReference type="PANTHER" id="PTHR24346">
    <property type="entry name" value="MAP/MICROTUBULE AFFINITY-REGULATING KINASE"/>
    <property type="match status" value="1"/>
</dbReference>
<dbReference type="EMBL" id="REGN01000157">
    <property type="protein sequence ID" value="RNA44069.1"/>
    <property type="molecule type" value="Genomic_DNA"/>
</dbReference>
<keyword evidence="14" id="KW-1185">Reference proteome</keyword>
<accession>A0A3M7T807</accession>
<dbReference type="EC" id="2.7.11.1" evidence="2"/>
<evidence type="ECO:0000313" key="13">
    <source>
        <dbReference type="EMBL" id="RNA44069.1"/>
    </source>
</evidence>
<evidence type="ECO:0000313" key="14">
    <source>
        <dbReference type="Proteomes" id="UP000276133"/>
    </source>
</evidence>
<evidence type="ECO:0000256" key="7">
    <source>
        <dbReference type="ARBA" id="ARBA00022840"/>
    </source>
</evidence>
<dbReference type="OrthoDB" id="539158at2759"/>
<evidence type="ECO:0000259" key="12">
    <source>
        <dbReference type="PROSITE" id="PS50011"/>
    </source>
</evidence>
<dbReference type="Proteomes" id="UP000276133">
    <property type="component" value="Unassembled WGS sequence"/>
</dbReference>
<evidence type="ECO:0000256" key="9">
    <source>
        <dbReference type="ARBA" id="ARBA00048679"/>
    </source>
</evidence>